<dbReference type="EMBL" id="CP002156">
    <property type="protein sequence ID" value="ADM08211.1"/>
    <property type="molecule type" value="Genomic_DNA"/>
</dbReference>
<dbReference type="InterPro" id="IPR039555">
    <property type="entry name" value="TraF/TrbB"/>
</dbReference>
<dbReference type="HOGENOM" id="CLU_068456_2_1_5"/>
<protein>
    <recommendedName>
        <fullName evidence="4">Conjugal transfer protein TraF</fullName>
    </recommendedName>
</protein>
<reference evidence="2 3" key="2">
    <citation type="journal article" date="2011" name="J. Bacteriol.">
        <title>Complete genome sequence of strain HTCC2503T of Parvularcula bermudensis, the type species of the order "Parvularculales" in the class Alphaproteobacteria.</title>
        <authorList>
            <person name="Oh H.M."/>
            <person name="Kang I."/>
            <person name="Vergin K.L."/>
            <person name="Kang D."/>
            <person name="Rhee K.H."/>
            <person name="Giovannoni S.J."/>
            <person name="Cho J.C."/>
        </authorList>
    </citation>
    <scope>NUCLEOTIDE SEQUENCE [LARGE SCALE GENOMIC DNA]</scope>
    <source>
        <strain evidence="3">ATCC BAA-594 / HTCC2503 / KCTC 12087</strain>
    </source>
</reference>
<evidence type="ECO:0000313" key="3">
    <source>
        <dbReference type="Proteomes" id="UP000001302"/>
    </source>
</evidence>
<gene>
    <name evidence="2" type="ordered locus">PB2503_00652</name>
</gene>
<dbReference type="RefSeq" id="WP_013299185.1">
    <property type="nucleotide sequence ID" value="NC_014414.1"/>
</dbReference>
<evidence type="ECO:0000256" key="1">
    <source>
        <dbReference type="SAM" id="SignalP"/>
    </source>
</evidence>
<proteinExistence type="predicted"/>
<dbReference type="STRING" id="314260.PB2503_00652"/>
<dbReference type="Proteomes" id="UP000001302">
    <property type="component" value="Chromosome"/>
</dbReference>
<organism evidence="2 3">
    <name type="scientific">Parvularcula bermudensis (strain ATCC BAA-594 / HTCC2503 / KCTC 12087)</name>
    <dbReference type="NCBI Taxonomy" id="314260"/>
    <lineage>
        <taxon>Bacteria</taxon>
        <taxon>Pseudomonadati</taxon>
        <taxon>Pseudomonadota</taxon>
        <taxon>Alphaproteobacteria</taxon>
        <taxon>Parvularculales</taxon>
        <taxon>Parvularculaceae</taxon>
        <taxon>Parvularcula</taxon>
    </lineage>
</organism>
<dbReference type="Pfam" id="PF13728">
    <property type="entry name" value="TraF"/>
    <property type="match status" value="1"/>
</dbReference>
<dbReference type="OrthoDB" id="5559625at2"/>
<evidence type="ECO:0000313" key="2">
    <source>
        <dbReference type="EMBL" id="ADM08211.1"/>
    </source>
</evidence>
<dbReference type="eggNOG" id="COG0526">
    <property type="taxonomic scope" value="Bacteria"/>
</dbReference>
<dbReference type="InterPro" id="IPR036249">
    <property type="entry name" value="Thioredoxin-like_sf"/>
</dbReference>
<evidence type="ECO:0008006" key="4">
    <source>
        <dbReference type="Google" id="ProtNLM"/>
    </source>
</evidence>
<dbReference type="SUPFAM" id="SSF52833">
    <property type="entry name" value="Thioredoxin-like"/>
    <property type="match status" value="1"/>
</dbReference>
<keyword evidence="3" id="KW-1185">Reference proteome</keyword>
<dbReference type="AlphaFoldDB" id="E0TB02"/>
<accession>E0TB02</accession>
<feature type="chain" id="PRO_5003140498" description="Conjugal transfer protein TraF" evidence="1">
    <location>
        <begin position="27"/>
        <end position="261"/>
    </location>
</feature>
<dbReference type="Gene3D" id="3.40.30.10">
    <property type="entry name" value="Glutaredoxin"/>
    <property type="match status" value="1"/>
</dbReference>
<sequence>MPLRARPIAEAALAAALLLASAVAQEDPLYCAERQLGRYFYCERPEEPERATPDAPAAPVSAIEEMAGVRERLEELRAEAVLRPTEAAVRDYIVYQREQLDRASTFSDVWRRLLWTDPSLDYNLLRPVSGIAKQAWLDGRKEDRRATLAHLRDRYGLFYFYAASCSACTEFSPILRAFADTHHLTVKAVSFDGGPNPSFPDAVIDRGQMERLGLAGSPTPALVLFDTETRAVTPVAFGIVSHAELEDRIFVLTQKEMGQDY</sequence>
<dbReference type="KEGG" id="pbr:PB2503_00652"/>
<keyword evidence="1" id="KW-0732">Signal</keyword>
<reference evidence="3" key="1">
    <citation type="submission" date="2010-08" db="EMBL/GenBank/DDBJ databases">
        <title>Genome sequence of Parvularcula bermudensis HTCC2503.</title>
        <authorList>
            <person name="Kang D.-M."/>
            <person name="Oh H.-M."/>
            <person name="Cho J.-C."/>
        </authorList>
    </citation>
    <scope>NUCLEOTIDE SEQUENCE [LARGE SCALE GENOMIC DNA]</scope>
    <source>
        <strain evidence="3">ATCC BAA-594 / HTCC2503 / KCTC 12087</strain>
    </source>
</reference>
<feature type="signal peptide" evidence="1">
    <location>
        <begin position="1"/>
        <end position="26"/>
    </location>
</feature>
<name>E0TB02_PARBH</name>